<evidence type="ECO:0000313" key="2">
    <source>
        <dbReference type="EMBL" id="GCB95216.1"/>
    </source>
</evidence>
<reference evidence="2 3" key="1">
    <citation type="journal article" date="2019" name="Microbiol. Resour. Announc.">
        <title>Draft Genome Sequence of the Most Traditional epsilon-Poly-l-Lysine Producer, Streptomyces albulus NBRC14147.</title>
        <authorList>
            <person name="Yamanaka K."/>
            <person name="Hamano Y."/>
        </authorList>
    </citation>
    <scope>NUCLEOTIDE SEQUENCE [LARGE SCALE GENOMIC DNA]</scope>
    <source>
        <strain evidence="2 3">NBRC 14147</strain>
    </source>
</reference>
<evidence type="ECO:0000256" key="1">
    <source>
        <dbReference type="SAM" id="MobiDB-lite"/>
    </source>
</evidence>
<dbReference type="EMBL" id="BHXC01000007">
    <property type="protein sequence ID" value="GCB95216.1"/>
    <property type="molecule type" value="Genomic_DNA"/>
</dbReference>
<dbReference type="AlphaFoldDB" id="A0A401RC65"/>
<gene>
    <name evidence="2" type="ORF">SALB_08019</name>
</gene>
<dbReference type="Proteomes" id="UP000288351">
    <property type="component" value="Unassembled WGS sequence"/>
</dbReference>
<comment type="caution">
    <text evidence="2">The sequence shown here is derived from an EMBL/GenBank/DDBJ whole genome shotgun (WGS) entry which is preliminary data.</text>
</comment>
<protein>
    <submittedName>
        <fullName evidence="2">Uncharacterized protein</fullName>
    </submittedName>
</protein>
<accession>A0A401RC65</accession>
<feature type="compositionally biased region" description="Basic residues" evidence="1">
    <location>
        <begin position="25"/>
        <end position="34"/>
    </location>
</feature>
<name>A0A401RC65_STRNR</name>
<evidence type="ECO:0000313" key="3">
    <source>
        <dbReference type="Proteomes" id="UP000288351"/>
    </source>
</evidence>
<feature type="region of interest" description="Disordered" evidence="1">
    <location>
        <begin position="208"/>
        <end position="293"/>
    </location>
</feature>
<sequence length="301" mass="31559">MALRVSPARAVYRQHVEVPPSGSRSGRRTRRRRRVVEGGRARRAVWRPLRGGQPDRGGRHPPPRCPVEPRRRRRLAFPPRPDVPPGRPSSPAEAGASPDAVMIGARCPPGGSGPRRPRRAGPQRNRGAPPGSRSRATRPSRRGLSAFAELRFVSMRAGSLTRSGCSVPRAGAVLAVLLTALLHVLGCAHGPTADPALRADAPLYASSAPHRQLPADGPRATPAGRSTPAPDQGPHGCTLDPPTVQPSRDGGPVAWPVVAPLATGPAGLRPGAPPSALHPSRAPSPVSSDGSTRALLGVWRN</sequence>
<proteinExistence type="predicted"/>
<organism evidence="2 3">
    <name type="scientific">Streptomyces noursei</name>
    <name type="common">Streptomyces albulus</name>
    <dbReference type="NCBI Taxonomy" id="1971"/>
    <lineage>
        <taxon>Bacteria</taxon>
        <taxon>Bacillati</taxon>
        <taxon>Actinomycetota</taxon>
        <taxon>Actinomycetes</taxon>
        <taxon>Kitasatosporales</taxon>
        <taxon>Streptomycetaceae</taxon>
        <taxon>Streptomyces</taxon>
    </lineage>
</organism>
<feature type="compositionally biased region" description="Pro residues" evidence="1">
    <location>
        <begin position="78"/>
        <end position="88"/>
    </location>
</feature>
<feature type="compositionally biased region" description="Low complexity" evidence="1">
    <location>
        <begin position="122"/>
        <end position="131"/>
    </location>
</feature>
<feature type="region of interest" description="Disordered" evidence="1">
    <location>
        <begin position="1"/>
        <end position="143"/>
    </location>
</feature>